<gene>
    <name evidence="2" type="ORF">DBRI00130_LOCUS17622</name>
</gene>
<reference evidence="2" key="1">
    <citation type="submission" date="2021-01" db="EMBL/GenBank/DDBJ databases">
        <authorList>
            <person name="Corre E."/>
            <person name="Pelletier E."/>
            <person name="Niang G."/>
            <person name="Scheremetjew M."/>
            <person name="Finn R."/>
            <person name="Kale V."/>
            <person name="Holt S."/>
            <person name="Cochrane G."/>
            <person name="Meng A."/>
            <person name="Brown T."/>
            <person name="Cohen L."/>
        </authorList>
    </citation>
    <scope>NUCLEOTIDE SEQUENCE</scope>
    <source>
        <strain evidence="2">GSO104</strain>
    </source>
</reference>
<proteinExistence type="predicted"/>
<evidence type="ECO:0008006" key="3">
    <source>
        <dbReference type="Google" id="ProtNLM"/>
    </source>
</evidence>
<dbReference type="SUPFAM" id="SSF53335">
    <property type="entry name" value="S-adenosyl-L-methionine-dependent methyltransferases"/>
    <property type="match status" value="1"/>
</dbReference>
<feature type="region of interest" description="Disordered" evidence="1">
    <location>
        <begin position="1"/>
        <end position="24"/>
    </location>
</feature>
<dbReference type="AlphaFoldDB" id="A0A7S4REZ6"/>
<organism evidence="2">
    <name type="scientific">Ditylum brightwellii</name>
    <dbReference type="NCBI Taxonomy" id="49249"/>
    <lineage>
        <taxon>Eukaryota</taxon>
        <taxon>Sar</taxon>
        <taxon>Stramenopiles</taxon>
        <taxon>Ochrophyta</taxon>
        <taxon>Bacillariophyta</taxon>
        <taxon>Mediophyceae</taxon>
        <taxon>Lithodesmiophycidae</taxon>
        <taxon>Lithodesmiales</taxon>
        <taxon>Lithodesmiaceae</taxon>
        <taxon>Ditylum</taxon>
    </lineage>
</organism>
<dbReference type="EMBL" id="HBNS01022276">
    <property type="protein sequence ID" value="CAE4612456.1"/>
    <property type="molecule type" value="Transcribed_RNA"/>
</dbReference>
<sequence length="262" mass="29600">MTTTTTRSKKKRKKKSKDEENVPQMSNFLATQVWPSSRYASIQIEKYASTTATTSSSSSNNSGITICELGCGPGLPSLTAASTTTTYTTIQNVIATDVDPFALTLVQTAATYQKLQNVVTTRYFDLTNTRDNILPDAHLYIMSDVFESERVAKGAAWHTVQLLFINENENEEDTTTSKRKNANIWVFAQPDRAFRNVYVEEMKRLLNMKSDNKVDSSCLDWCDTSWEERQQMSNDDDAATTTTLWSNRLWLCNVDETAVLYN</sequence>
<protein>
    <recommendedName>
        <fullName evidence="3">Methyltransferase domain-containing protein</fullName>
    </recommendedName>
</protein>
<evidence type="ECO:0000256" key="1">
    <source>
        <dbReference type="SAM" id="MobiDB-lite"/>
    </source>
</evidence>
<name>A0A7S4REZ6_9STRA</name>
<dbReference type="InterPro" id="IPR019410">
    <property type="entry name" value="Methyltransf_16"/>
</dbReference>
<dbReference type="Gene3D" id="3.40.50.150">
    <property type="entry name" value="Vaccinia Virus protein VP39"/>
    <property type="match status" value="1"/>
</dbReference>
<evidence type="ECO:0000313" key="2">
    <source>
        <dbReference type="EMBL" id="CAE4612456.1"/>
    </source>
</evidence>
<accession>A0A7S4REZ6</accession>
<dbReference type="Pfam" id="PF10294">
    <property type="entry name" value="Methyltransf_16"/>
    <property type="match status" value="1"/>
</dbReference>
<dbReference type="InterPro" id="IPR029063">
    <property type="entry name" value="SAM-dependent_MTases_sf"/>
</dbReference>